<dbReference type="InterPro" id="IPR050204">
    <property type="entry name" value="AraC_XylS_family_regulators"/>
</dbReference>
<dbReference type="PANTHER" id="PTHR46796:SF15">
    <property type="entry name" value="BLL1074 PROTEIN"/>
    <property type="match status" value="1"/>
</dbReference>
<keyword evidence="6" id="KW-1185">Reference proteome</keyword>
<dbReference type="Proteomes" id="UP000199111">
    <property type="component" value="Unassembled WGS sequence"/>
</dbReference>
<evidence type="ECO:0000259" key="4">
    <source>
        <dbReference type="PROSITE" id="PS01124"/>
    </source>
</evidence>
<dbReference type="GO" id="GO:0003700">
    <property type="term" value="F:DNA-binding transcription factor activity"/>
    <property type="evidence" value="ECO:0007669"/>
    <property type="project" value="InterPro"/>
</dbReference>
<accession>A0A1I3GM64</accession>
<keyword evidence="1" id="KW-0805">Transcription regulation</keyword>
<sequence length="267" mass="28901">MGGIEQTRQRGILNPRTAAERFRLTREPAPADLARFVDGYWILHWDLTGPHRQRVLTHPMVHLSFTTGGRARVTGVVRDAFTEEISGAGRVVGVRFRPGGFRPFLTTPVSALTGRTLDIEKVFGPDARTTADAIIAEPSVPAALDLAAGLLRSRQPEPDPAVDEAAGLVAAIISDPSVLRVSQLAAATGVNTRRLQRLFAEYVGVGPKWVIRRARMQEAAARAAAAPQDWSALAAELGYADQAHFTRDFTASTGTSPARYSWLARTV</sequence>
<dbReference type="InterPro" id="IPR009057">
    <property type="entry name" value="Homeodomain-like_sf"/>
</dbReference>
<gene>
    <name evidence="5" type="ORF">SAMN05216275_102134</name>
</gene>
<name>A0A1I3GM64_9ACTN</name>
<dbReference type="Pfam" id="PF20240">
    <property type="entry name" value="DUF6597"/>
    <property type="match status" value="1"/>
</dbReference>
<reference evidence="6" key="1">
    <citation type="submission" date="2016-10" db="EMBL/GenBank/DDBJ databases">
        <authorList>
            <person name="Varghese N."/>
            <person name="Submissions S."/>
        </authorList>
    </citation>
    <scope>NUCLEOTIDE SEQUENCE [LARGE SCALE GENOMIC DNA]</scope>
    <source>
        <strain evidence="6">CGMCC 4.2126</strain>
    </source>
</reference>
<dbReference type="SMART" id="SM00342">
    <property type="entry name" value="HTH_ARAC"/>
    <property type="match status" value="1"/>
</dbReference>
<proteinExistence type="predicted"/>
<keyword evidence="2" id="KW-0238">DNA-binding</keyword>
<keyword evidence="3" id="KW-0804">Transcription</keyword>
<dbReference type="EMBL" id="FOQY01000002">
    <property type="protein sequence ID" value="SFI24539.1"/>
    <property type="molecule type" value="Genomic_DNA"/>
</dbReference>
<organism evidence="5 6">
    <name type="scientific">Streptosporangium canum</name>
    <dbReference type="NCBI Taxonomy" id="324952"/>
    <lineage>
        <taxon>Bacteria</taxon>
        <taxon>Bacillati</taxon>
        <taxon>Actinomycetota</taxon>
        <taxon>Actinomycetes</taxon>
        <taxon>Streptosporangiales</taxon>
        <taxon>Streptosporangiaceae</taxon>
        <taxon>Streptosporangium</taxon>
    </lineage>
</organism>
<evidence type="ECO:0000256" key="1">
    <source>
        <dbReference type="ARBA" id="ARBA00023015"/>
    </source>
</evidence>
<dbReference type="InterPro" id="IPR018060">
    <property type="entry name" value="HTH_AraC"/>
</dbReference>
<evidence type="ECO:0000313" key="5">
    <source>
        <dbReference type="EMBL" id="SFI24539.1"/>
    </source>
</evidence>
<dbReference type="GO" id="GO:0043565">
    <property type="term" value="F:sequence-specific DNA binding"/>
    <property type="evidence" value="ECO:0007669"/>
    <property type="project" value="InterPro"/>
</dbReference>
<dbReference type="AlphaFoldDB" id="A0A1I3GM64"/>
<protein>
    <submittedName>
        <fullName evidence="5">Transcriptional regulator, AraC family</fullName>
    </submittedName>
</protein>
<evidence type="ECO:0000256" key="3">
    <source>
        <dbReference type="ARBA" id="ARBA00023163"/>
    </source>
</evidence>
<dbReference type="Pfam" id="PF12833">
    <property type="entry name" value="HTH_18"/>
    <property type="match status" value="1"/>
</dbReference>
<dbReference type="PANTHER" id="PTHR46796">
    <property type="entry name" value="HTH-TYPE TRANSCRIPTIONAL ACTIVATOR RHAS-RELATED"/>
    <property type="match status" value="1"/>
</dbReference>
<dbReference type="Gene3D" id="1.10.10.60">
    <property type="entry name" value="Homeodomain-like"/>
    <property type="match status" value="1"/>
</dbReference>
<dbReference type="SUPFAM" id="SSF46689">
    <property type="entry name" value="Homeodomain-like"/>
    <property type="match status" value="1"/>
</dbReference>
<dbReference type="PROSITE" id="PS01124">
    <property type="entry name" value="HTH_ARAC_FAMILY_2"/>
    <property type="match status" value="1"/>
</dbReference>
<evidence type="ECO:0000256" key="2">
    <source>
        <dbReference type="ARBA" id="ARBA00023125"/>
    </source>
</evidence>
<evidence type="ECO:0000313" key="6">
    <source>
        <dbReference type="Proteomes" id="UP000199111"/>
    </source>
</evidence>
<dbReference type="GeneID" id="96296478"/>
<feature type="domain" description="HTH araC/xylS-type" evidence="4">
    <location>
        <begin position="163"/>
        <end position="263"/>
    </location>
</feature>
<dbReference type="InterPro" id="IPR046532">
    <property type="entry name" value="DUF6597"/>
</dbReference>
<dbReference type="RefSeq" id="WP_093885485.1">
    <property type="nucleotide sequence ID" value="NZ_FOQY01000002.1"/>
</dbReference>